<protein>
    <recommendedName>
        <fullName evidence="2">FHA domain-containing protein</fullName>
    </recommendedName>
</protein>
<evidence type="ECO:0000256" key="1">
    <source>
        <dbReference type="SAM" id="MobiDB-lite"/>
    </source>
</evidence>
<dbReference type="SUPFAM" id="SSF49879">
    <property type="entry name" value="SMAD/FHA domain"/>
    <property type="match status" value="1"/>
</dbReference>
<reference evidence="3" key="1">
    <citation type="submission" date="2020-05" db="UniProtKB">
        <authorList>
            <consortium name="EnsemblMetazoa"/>
        </authorList>
    </citation>
    <scope>IDENTIFICATION</scope>
    <source>
        <strain evidence="3">SANGQUA</strain>
    </source>
</reference>
<evidence type="ECO:0000313" key="3">
    <source>
        <dbReference type="EnsemblMetazoa" id="AQUA000872-PA"/>
    </source>
</evidence>
<dbReference type="EnsemblMetazoa" id="AQUA000872-RA">
    <property type="protein sequence ID" value="AQUA000872-PA"/>
    <property type="gene ID" value="AQUA000872"/>
</dbReference>
<dbReference type="InterPro" id="IPR000253">
    <property type="entry name" value="FHA_dom"/>
</dbReference>
<accession>A0A182WTL8</accession>
<dbReference type="InterPro" id="IPR008984">
    <property type="entry name" value="SMAD_FHA_dom_sf"/>
</dbReference>
<sequence length="437" mass="49586">MEKLTLRPGFLVCTDTRSCTSSAIQARSHRLLIGRNPGNHVVLADAAAEPLHCKIYRKGKTIMIRNYSNANPIRLNGFKMYGEKPLADFDLIHVSVYQFIWHYFVPPLQRVRWIPADDDGDLPLDRIKAYLTCDAHGNVTIAYFTSGQLPPPITLGYEDLMMDEEALVRLMTAKNLRLEEEQEKERYSLLKYAGEPNRRLLAITDPAHERKPEDVKEADSVPINGAECKQKSLEKASLVESVGECNKAEPAEEADGQQVHEEDQAREREAMFDRMEVPCAFGDVSESIDFLYATYELDVDYAGSDVEMEAEKEEKEDDSHGFNWEDYEMAYLEHGGNHYEPPKPIQPKELSEDDYSDEEQQCDLQQAYDALPPPPSAQQAADYVRLLPPALNQDCADAVEQDEKQGPNIEQVYLSEKDTYTTPPMLDLDPLKEESAM</sequence>
<organism evidence="3 4">
    <name type="scientific">Anopheles quadriannulatus</name>
    <name type="common">Mosquito</name>
    <dbReference type="NCBI Taxonomy" id="34691"/>
    <lineage>
        <taxon>Eukaryota</taxon>
        <taxon>Metazoa</taxon>
        <taxon>Ecdysozoa</taxon>
        <taxon>Arthropoda</taxon>
        <taxon>Hexapoda</taxon>
        <taxon>Insecta</taxon>
        <taxon>Pterygota</taxon>
        <taxon>Neoptera</taxon>
        <taxon>Endopterygota</taxon>
        <taxon>Diptera</taxon>
        <taxon>Nematocera</taxon>
        <taxon>Culicoidea</taxon>
        <taxon>Culicidae</taxon>
        <taxon>Anophelinae</taxon>
        <taxon>Anopheles</taxon>
    </lineage>
</organism>
<feature type="region of interest" description="Disordered" evidence="1">
    <location>
        <begin position="244"/>
        <end position="265"/>
    </location>
</feature>
<dbReference type="VEuPathDB" id="VectorBase:AQUA000872"/>
<dbReference type="Proteomes" id="UP000076407">
    <property type="component" value="Unassembled WGS sequence"/>
</dbReference>
<dbReference type="Gene3D" id="2.60.200.20">
    <property type="match status" value="1"/>
</dbReference>
<proteinExistence type="predicted"/>
<name>A0A182WTL8_ANOQN</name>
<dbReference type="AlphaFoldDB" id="A0A182WTL8"/>
<dbReference type="Pfam" id="PF00498">
    <property type="entry name" value="FHA"/>
    <property type="match status" value="1"/>
</dbReference>
<evidence type="ECO:0000259" key="2">
    <source>
        <dbReference type="Pfam" id="PF00498"/>
    </source>
</evidence>
<dbReference type="CDD" id="cd00060">
    <property type="entry name" value="FHA"/>
    <property type="match status" value="1"/>
</dbReference>
<evidence type="ECO:0000313" key="4">
    <source>
        <dbReference type="Proteomes" id="UP000076407"/>
    </source>
</evidence>
<feature type="domain" description="FHA" evidence="2">
    <location>
        <begin position="32"/>
        <end position="94"/>
    </location>
</feature>
<keyword evidence="4" id="KW-1185">Reference proteome</keyword>
<feature type="region of interest" description="Disordered" evidence="1">
    <location>
        <begin position="398"/>
        <end position="437"/>
    </location>
</feature>